<reference evidence="3" key="1">
    <citation type="journal article" date="2016" name="Nature">
        <title>The genome of the seagrass Zostera marina reveals angiosperm adaptation to the sea.</title>
        <authorList>
            <person name="Olsen J.L."/>
            <person name="Rouze P."/>
            <person name="Verhelst B."/>
            <person name="Lin Y.-C."/>
            <person name="Bayer T."/>
            <person name="Collen J."/>
            <person name="Dattolo E."/>
            <person name="De Paoli E."/>
            <person name="Dittami S."/>
            <person name="Maumus F."/>
            <person name="Michel G."/>
            <person name="Kersting A."/>
            <person name="Lauritano C."/>
            <person name="Lohaus R."/>
            <person name="Toepel M."/>
            <person name="Tonon T."/>
            <person name="Vanneste K."/>
            <person name="Amirebrahimi M."/>
            <person name="Brakel J."/>
            <person name="Bostroem C."/>
            <person name="Chovatia M."/>
            <person name="Grimwood J."/>
            <person name="Jenkins J.W."/>
            <person name="Jueterbock A."/>
            <person name="Mraz A."/>
            <person name="Stam W.T."/>
            <person name="Tice H."/>
            <person name="Bornberg-Bauer E."/>
            <person name="Green P.J."/>
            <person name="Pearson G.A."/>
            <person name="Procaccini G."/>
            <person name="Duarte C.M."/>
            <person name="Schmutz J."/>
            <person name="Reusch T.B.H."/>
            <person name="Van de Peer Y."/>
        </authorList>
    </citation>
    <scope>NUCLEOTIDE SEQUENCE [LARGE SCALE GENOMIC DNA]</scope>
    <source>
        <strain evidence="3">cv. Finnish</strain>
    </source>
</reference>
<evidence type="ECO:0000313" key="3">
    <source>
        <dbReference type="Proteomes" id="UP000036987"/>
    </source>
</evidence>
<evidence type="ECO:0000313" key="2">
    <source>
        <dbReference type="EMBL" id="KMZ68416.1"/>
    </source>
</evidence>
<dbReference type="InterPro" id="IPR021924">
    <property type="entry name" value="DUF3537"/>
</dbReference>
<feature type="transmembrane region" description="Helical" evidence="1">
    <location>
        <begin position="291"/>
        <end position="309"/>
    </location>
</feature>
<dbReference type="AlphaFoldDB" id="A0A0K9PHH7"/>
<feature type="transmembrane region" description="Helical" evidence="1">
    <location>
        <begin position="257"/>
        <end position="279"/>
    </location>
</feature>
<gene>
    <name evidence="2" type="ORF">ZOSMA_23G00700</name>
</gene>
<keyword evidence="1" id="KW-0812">Transmembrane</keyword>
<comment type="caution">
    <text evidence="2">The sequence shown here is derived from an EMBL/GenBank/DDBJ whole genome shotgun (WGS) entry which is preliminary data.</text>
</comment>
<accession>A0A0K9PHH7</accession>
<evidence type="ECO:0000256" key="1">
    <source>
        <dbReference type="SAM" id="Phobius"/>
    </source>
</evidence>
<proteinExistence type="predicted"/>
<feature type="transmembrane region" description="Helical" evidence="1">
    <location>
        <begin position="99"/>
        <end position="120"/>
    </location>
</feature>
<dbReference type="PANTHER" id="PTHR31963">
    <property type="entry name" value="RAS GUANINE NUCLEOTIDE EXCHANGE FACTOR K"/>
    <property type="match status" value="1"/>
</dbReference>
<dbReference type="Proteomes" id="UP000036987">
    <property type="component" value="Unassembled WGS sequence"/>
</dbReference>
<dbReference type="EMBL" id="LFYR01000839">
    <property type="protein sequence ID" value="KMZ68416.1"/>
    <property type="molecule type" value="Genomic_DNA"/>
</dbReference>
<keyword evidence="3" id="KW-1185">Reference proteome</keyword>
<protein>
    <recommendedName>
        <fullName evidence="4">Gustatory receptor</fullName>
    </recommendedName>
</protein>
<dbReference type="OMA" id="IVASHAC"/>
<organism evidence="2 3">
    <name type="scientific">Zostera marina</name>
    <name type="common">Eelgrass</name>
    <dbReference type="NCBI Taxonomy" id="29655"/>
    <lineage>
        <taxon>Eukaryota</taxon>
        <taxon>Viridiplantae</taxon>
        <taxon>Streptophyta</taxon>
        <taxon>Embryophyta</taxon>
        <taxon>Tracheophyta</taxon>
        <taxon>Spermatophyta</taxon>
        <taxon>Magnoliopsida</taxon>
        <taxon>Liliopsida</taxon>
        <taxon>Zosteraceae</taxon>
        <taxon>Zostera</taxon>
    </lineage>
</organism>
<keyword evidence="1" id="KW-0472">Membrane</keyword>
<feature type="transmembrane region" description="Helical" evidence="1">
    <location>
        <begin position="378"/>
        <end position="396"/>
    </location>
</feature>
<dbReference type="Pfam" id="PF12056">
    <property type="entry name" value="DUF3537"/>
    <property type="match status" value="2"/>
</dbReference>
<sequence length="399" mass="45504">METSRSQPESRSIGASLLKEEDDENAVHDLDGAIHKLEILFSMLGFYHHQSSVHYSIFRSCVFFFITGFALPIGIILYCNYFNHTSSYVEESRIIELEIAVPASQIFLAFTSLFCVSHNLKKYSMWKFLFVDKRYEDLKDLHSQYVEKINNFYQIFLWIVPCIIIKSIHALDLMVFIYRNPWPLASVLLLLSIVSWTYLATVFLAGCGLFCLICNLQIVHFEDYCKLLVTRTDVPLLLDDHIRLCHYLSKISHRFRLHLLLVFFVSLATQCFGLLQTAQNGVVNFTNTGDFFVSSAVQVIGIVLCLMAATKISHRAQNVSSVTSKWHALATCAIRHNVEADSEITRIQSLHSQRQAFVMYLQCNNGGITMYGWVVDRGLIATIVCIELSLLTFIFSGSV</sequence>
<name>A0A0K9PHH7_ZOSMR</name>
<dbReference type="PANTHER" id="PTHR31963:SF2">
    <property type="entry name" value="ZINC FINGER CONSTANS-LIKE PROTEIN (DUF3537)"/>
    <property type="match status" value="1"/>
</dbReference>
<dbReference type="OrthoDB" id="1897957at2759"/>
<dbReference type="STRING" id="29655.A0A0K9PHH7"/>
<feature type="transmembrane region" description="Helical" evidence="1">
    <location>
        <begin position="184"/>
        <end position="213"/>
    </location>
</feature>
<keyword evidence="1" id="KW-1133">Transmembrane helix</keyword>
<feature type="transmembrane region" description="Helical" evidence="1">
    <location>
        <begin position="155"/>
        <end position="178"/>
    </location>
</feature>
<feature type="transmembrane region" description="Helical" evidence="1">
    <location>
        <begin position="57"/>
        <end position="79"/>
    </location>
</feature>
<evidence type="ECO:0008006" key="4">
    <source>
        <dbReference type="Google" id="ProtNLM"/>
    </source>
</evidence>